<dbReference type="Proteomes" id="UP000184432">
    <property type="component" value="Unassembled WGS sequence"/>
</dbReference>
<protein>
    <submittedName>
        <fullName evidence="1">Uncharacterized protein</fullName>
    </submittedName>
</protein>
<sequence length="174" mass="19341">MKFRIYCILTAVIFILGCSEGDVIEDNFDFTASVENCSNGDDFVFFKIDPSINQALSLSFTSTTFELNTVPTDLTFSITLNSTSNVLVYRQFDNSIDGNTYFCSSVPPGNIQVTQELISSNGTATITYTELSQTDTDITYTRSIVLENITLIGTEIEVRQERINFGSDEITIPK</sequence>
<dbReference type="EMBL" id="FQYP01000001">
    <property type="protein sequence ID" value="SHI49941.1"/>
    <property type="molecule type" value="Genomic_DNA"/>
</dbReference>
<organism evidence="1 2">
    <name type="scientific">Aquimarina spongiae</name>
    <dbReference type="NCBI Taxonomy" id="570521"/>
    <lineage>
        <taxon>Bacteria</taxon>
        <taxon>Pseudomonadati</taxon>
        <taxon>Bacteroidota</taxon>
        <taxon>Flavobacteriia</taxon>
        <taxon>Flavobacteriales</taxon>
        <taxon>Flavobacteriaceae</taxon>
        <taxon>Aquimarina</taxon>
    </lineage>
</organism>
<dbReference type="AlphaFoldDB" id="A0A1M6BMI9"/>
<proteinExistence type="predicted"/>
<dbReference type="OrthoDB" id="1417969at2"/>
<evidence type="ECO:0000313" key="2">
    <source>
        <dbReference type="Proteomes" id="UP000184432"/>
    </source>
</evidence>
<dbReference type="PROSITE" id="PS51257">
    <property type="entry name" value="PROKAR_LIPOPROTEIN"/>
    <property type="match status" value="1"/>
</dbReference>
<dbReference type="STRING" id="570521.SAMN04488508_101914"/>
<gene>
    <name evidence="1" type="ORF">SAMN04488508_101914</name>
</gene>
<evidence type="ECO:0000313" key="1">
    <source>
        <dbReference type="EMBL" id="SHI49941.1"/>
    </source>
</evidence>
<dbReference type="RefSeq" id="WP_073314293.1">
    <property type="nucleotide sequence ID" value="NZ_FQYP01000001.1"/>
</dbReference>
<keyword evidence="2" id="KW-1185">Reference proteome</keyword>
<accession>A0A1M6BMI9</accession>
<name>A0A1M6BMI9_9FLAO</name>
<reference evidence="2" key="1">
    <citation type="submission" date="2016-11" db="EMBL/GenBank/DDBJ databases">
        <authorList>
            <person name="Varghese N."/>
            <person name="Submissions S."/>
        </authorList>
    </citation>
    <scope>NUCLEOTIDE SEQUENCE [LARGE SCALE GENOMIC DNA]</scope>
    <source>
        <strain evidence="2">DSM 22623</strain>
    </source>
</reference>